<keyword evidence="5 8" id="KW-0406">Ion transport</keyword>
<evidence type="ECO:0000259" key="10">
    <source>
        <dbReference type="Pfam" id="PF07885"/>
    </source>
</evidence>
<evidence type="ECO:0000256" key="6">
    <source>
        <dbReference type="ARBA" id="ARBA00023136"/>
    </source>
</evidence>
<evidence type="ECO:0000256" key="5">
    <source>
        <dbReference type="ARBA" id="ARBA00023065"/>
    </source>
</evidence>
<evidence type="ECO:0000313" key="12">
    <source>
        <dbReference type="Proteomes" id="UP001648503"/>
    </source>
</evidence>
<evidence type="ECO:0000256" key="3">
    <source>
        <dbReference type="ARBA" id="ARBA00022692"/>
    </source>
</evidence>
<comment type="subcellular location">
    <subcellularLocation>
        <location evidence="1">Membrane</location>
        <topology evidence="1">Multi-pass membrane protein</topology>
    </subcellularLocation>
</comment>
<dbReference type="SUPFAM" id="SSF81324">
    <property type="entry name" value="Voltage-gated potassium channels"/>
    <property type="match status" value="2"/>
</dbReference>
<feature type="transmembrane region" description="Helical" evidence="9">
    <location>
        <begin position="212"/>
        <end position="234"/>
    </location>
</feature>
<dbReference type="Pfam" id="PF07885">
    <property type="entry name" value="Ion_trans_2"/>
    <property type="match status" value="2"/>
</dbReference>
<dbReference type="Gene3D" id="1.10.287.70">
    <property type="match status" value="2"/>
</dbReference>
<feature type="transmembrane region" description="Helical" evidence="9">
    <location>
        <begin position="464"/>
        <end position="483"/>
    </location>
</feature>
<keyword evidence="7 8" id="KW-0407">Ion channel</keyword>
<keyword evidence="3 8" id="KW-0812">Transmembrane</keyword>
<dbReference type="PANTHER" id="PTHR11003:SF291">
    <property type="entry name" value="IP11374P"/>
    <property type="match status" value="1"/>
</dbReference>
<keyword evidence="12" id="KW-1185">Reference proteome</keyword>
<dbReference type="InterPro" id="IPR003280">
    <property type="entry name" value="2pore_dom_K_chnl"/>
</dbReference>
<evidence type="ECO:0000256" key="9">
    <source>
        <dbReference type="SAM" id="Phobius"/>
    </source>
</evidence>
<evidence type="ECO:0000313" key="11">
    <source>
        <dbReference type="EMBL" id="KAH6587150.1"/>
    </source>
</evidence>
<dbReference type="PANTHER" id="PTHR11003">
    <property type="entry name" value="POTASSIUM CHANNEL, SUBFAMILY K"/>
    <property type="match status" value="1"/>
</dbReference>
<protein>
    <recommendedName>
        <fullName evidence="10">Potassium channel domain-containing protein</fullName>
    </recommendedName>
</protein>
<reference evidence="11 12" key="1">
    <citation type="submission" date="2021-02" db="EMBL/GenBank/DDBJ databases">
        <title>Variation within the Batrachochytrium salamandrivorans European outbreak.</title>
        <authorList>
            <person name="Kelly M."/>
            <person name="Pasmans F."/>
            <person name="Shea T.P."/>
            <person name="Munoz J.F."/>
            <person name="Carranza S."/>
            <person name="Cuomo C.A."/>
            <person name="Martel A."/>
        </authorList>
    </citation>
    <scope>NUCLEOTIDE SEQUENCE [LARGE SCALE GENOMIC DNA]</scope>
    <source>
        <strain evidence="11 12">AMFP18/2</strain>
    </source>
</reference>
<feature type="domain" description="Potassium channel" evidence="10">
    <location>
        <begin position="261"/>
        <end position="333"/>
    </location>
</feature>
<sequence length="617" mass="69182">MLENAITPSIKPRVRAQHSRPRLLCYRHNPLDRQADIGQSTTPRQTALLGLFDIRPYSSSPLSRSTSTYSLPKQSDIKEEPISADTLNERHCPTETTTPVLSWFQGALLSIVAFFLLTRAIWSRNWLVDGYKPTLYGYEAVDEYNVIEASLLCVALAASVIIQICITRRLSETEVKWSSLVGLVVSYFQTFSTIASIITFEYRSHPRPEGLIFSNGLCACILSAVTSTLASVNYTYDMLTPQKIDRGLSQKQRKLVYAAFIVVWYIISGTVGFKYIEGWEFESACQYALAAVLTIGYGNIVTKTIYGKIFFMVYTILGLGILGFYLLAFEDRVVEHAHRQAKAHLQLIRRTKQRRFAKRGQATKVLFDSRSTGINDHSDVSYSPVTTTALTTSLPTLPLTLSYTNDSIQSDYSVTSVVSTQNGDAPAWSESQIVEYAKVARIALYLLVWWLASAGIFWRLETEWTYSEAVYFCFVTMTGIGFGDLVPRRPWAIEYWYFFILNAVAIVGYMVSMMGDNVAHRFTKLHNKTLSNMDAREQRRRNRARSGMLKLGSVRISTPESLSAARELDNTLSAYSGARLSTDVVVDCGGAIGVDKNLLQMMGSDNNEAFSHDDCSP</sequence>
<dbReference type="Proteomes" id="UP001648503">
    <property type="component" value="Unassembled WGS sequence"/>
</dbReference>
<feature type="domain" description="Potassium channel" evidence="10">
    <location>
        <begin position="446"/>
        <end position="517"/>
    </location>
</feature>
<evidence type="ECO:0000256" key="4">
    <source>
        <dbReference type="ARBA" id="ARBA00022989"/>
    </source>
</evidence>
<dbReference type="PRINTS" id="PR01333">
    <property type="entry name" value="2POREKCHANEL"/>
</dbReference>
<comment type="caution">
    <text evidence="11">The sequence shown here is derived from an EMBL/GenBank/DDBJ whole genome shotgun (WGS) entry which is preliminary data.</text>
</comment>
<comment type="similarity">
    <text evidence="8">Belongs to the two pore domain potassium channel (TC 1.A.1.8) family.</text>
</comment>
<accession>A0ABQ8EXW0</accession>
<keyword evidence="4 9" id="KW-1133">Transmembrane helix</keyword>
<keyword evidence="2 8" id="KW-0813">Transport</keyword>
<dbReference type="InterPro" id="IPR013099">
    <property type="entry name" value="K_chnl_dom"/>
</dbReference>
<feature type="transmembrane region" description="Helical" evidence="9">
    <location>
        <begin position="100"/>
        <end position="122"/>
    </location>
</feature>
<evidence type="ECO:0000256" key="7">
    <source>
        <dbReference type="ARBA" id="ARBA00023303"/>
    </source>
</evidence>
<name>A0ABQ8EXW0_9FUNG</name>
<evidence type="ECO:0000256" key="1">
    <source>
        <dbReference type="ARBA" id="ARBA00004141"/>
    </source>
</evidence>
<organism evidence="11 12">
    <name type="scientific">Batrachochytrium salamandrivorans</name>
    <dbReference type="NCBI Taxonomy" id="1357716"/>
    <lineage>
        <taxon>Eukaryota</taxon>
        <taxon>Fungi</taxon>
        <taxon>Fungi incertae sedis</taxon>
        <taxon>Chytridiomycota</taxon>
        <taxon>Chytridiomycota incertae sedis</taxon>
        <taxon>Chytridiomycetes</taxon>
        <taxon>Rhizophydiales</taxon>
        <taxon>Rhizophydiales incertae sedis</taxon>
        <taxon>Batrachochytrium</taxon>
    </lineage>
</organism>
<feature type="transmembrane region" description="Helical" evidence="9">
    <location>
        <begin position="255"/>
        <end position="276"/>
    </location>
</feature>
<feature type="transmembrane region" description="Helical" evidence="9">
    <location>
        <begin position="146"/>
        <end position="166"/>
    </location>
</feature>
<dbReference type="EMBL" id="JAFCIX010000568">
    <property type="protein sequence ID" value="KAH6587150.1"/>
    <property type="molecule type" value="Genomic_DNA"/>
</dbReference>
<feature type="transmembrane region" description="Helical" evidence="9">
    <location>
        <begin position="439"/>
        <end position="458"/>
    </location>
</feature>
<evidence type="ECO:0000256" key="2">
    <source>
        <dbReference type="ARBA" id="ARBA00022448"/>
    </source>
</evidence>
<feature type="transmembrane region" description="Helical" evidence="9">
    <location>
        <begin position="178"/>
        <end position="200"/>
    </location>
</feature>
<evidence type="ECO:0000256" key="8">
    <source>
        <dbReference type="RuleBase" id="RU003857"/>
    </source>
</evidence>
<gene>
    <name evidence="11" type="ORF">BASA50_001430</name>
</gene>
<proteinExistence type="inferred from homology"/>
<feature type="transmembrane region" description="Helical" evidence="9">
    <location>
        <begin position="309"/>
        <end position="329"/>
    </location>
</feature>
<feature type="transmembrane region" description="Helical" evidence="9">
    <location>
        <begin position="495"/>
        <end position="515"/>
    </location>
</feature>
<keyword evidence="6 9" id="KW-0472">Membrane</keyword>